<feature type="compositionally biased region" description="Basic and acidic residues" evidence="1">
    <location>
        <begin position="59"/>
        <end position="68"/>
    </location>
</feature>
<accession>A0ABD1DXU1</accession>
<gene>
    <name evidence="2" type="ORF">pipiens_005337</name>
</gene>
<feature type="compositionally biased region" description="Basic and acidic residues" evidence="1">
    <location>
        <begin position="16"/>
        <end position="32"/>
    </location>
</feature>
<feature type="compositionally biased region" description="Basic residues" evidence="1">
    <location>
        <begin position="1"/>
        <end position="13"/>
    </location>
</feature>
<evidence type="ECO:0000256" key="1">
    <source>
        <dbReference type="SAM" id="MobiDB-lite"/>
    </source>
</evidence>
<proteinExistence type="predicted"/>
<evidence type="ECO:0000313" key="3">
    <source>
        <dbReference type="Proteomes" id="UP001562425"/>
    </source>
</evidence>
<feature type="region of interest" description="Disordered" evidence="1">
    <location>
        <begin position="97"/>
        <end position="117"/>
    </location>
</feature>
<feature type="compositionally biased region" description="Polar residues" evidence="1">
    <location>
        <begin position="156"/>
        <end position="165"/>
    </location>
</feature>
<evidence type="ECO:0000313" key="2">
    <source>
        <dbReference type="EMBL" id="KAL1404477.1"/>
    </source>
</evidence>
<dbReference type="AlphaFoldDB" id="A0ABD1DXU1"/>
<reference evidence="2 3" key="1">
    <citation type="submission" date="2024-05" db="EMBL/GenBank/DDBJ databases">
        <title>Culex pipiens pipiens assembly and annotation.</title>
        <authorList>
            <person name="Alout H."/>
            <person name="Durand T."/>
        </authorList>
    </citation>
    <scope>NUCLEOTIDE SEQUENCE [LARGE SCALE GENOMIC DNA]</scope>
    <source>
        <strain evidence="2">HA-2024</strain>
        <tissue evidence="2">Whole body</tissue>
    </source>
</reference>
<name>A0ABD1DXU1_CULPP</name>
<feature type="region of interest" description="Disordered" evidence="1">
    <location>
        <begin position="151"/>
        <end position="173"/>
    </location>
</feature>
<feature type="region of interest" description="Disordered" evidence="1">
    <location>
        <begin position="1"/>
        <end position="74"/>
    </location>
</feature>
<keyword evidence="3" id="KW-1185">Reference proteome</keyword>
<protein>
    <submittedName>
        <fullName evidence="2">Uncharacterized protein</fullName>
    </submittedName>
</protein>
<comment type="caution">
    <text evidence="2">The sequence shown here is derived from an EMBL/GenBank/DDBJ whole genome shotgun (WGS) entry which is preliminary data.</text>
</comment>
<feature type="compositionally biased region" description="Low complexity" evidence="1">
    <location>
        <begin position="97"/>
        <end position="106"/>
    </location>
</feature>
<feature type="compositionally biased region" description="Basic and acidic residues" evidence="1">
    <location>
        <begin position="41"/>
        <end position="53"/>
    </location>
</feature>
<dbReference type="Proteomes" id="UP001562425">
    <property type="component" value="Unassembled WGS sequence"/>
</dbReference>
<sequence>MNRSRGKSQRKASKVSGKEAPRPSDQTSEKKTQRNGKSGGKFKDVTAKVDTGRGSEPPKVTEAKKIEEPVPEPPVKMERANSFFLTRKISKIYNKLSGSRESLSGEEPAKPYQFTRSLSLSSIQLKKSYRRSQNESNLAKLHEDAILEHGEGSEETAATPTNRQSVPAKIEPPKLERSNSILASFRRKISFRSDKKLKPPPKWNTSLQNLRQEDFMVSYDDLSFVDYDQFNQYEASLERRLSSSQFDLAPKRPVDQPLETTNAPVIKRRQKTDQDLRRKTLVRRSFEFENNLDQDKNLYRNSLDGEKLRQLSKLNRKSFRWSAHVERDVDALYLDSLDQLTVDSPDGGGLGHAKSAEGLLMSGEGDVCDSGMVDGEGLQGRVSGEGFGGDKRRSVSVGYVSRSQSLRRARSWSDAVEGSAKERILDEQYAFEILLHVQ</sequence>
<dbReference type="EMBL" id="JBEHCU010000371">
    <property type="protein sequence ID" value="KAL1404477.1"/>
    <property type="molecule type" value="Genomic_DNA"/>
</dbReference>
<organism evidence="2 3">
    <name type="scientific">Culex pipiens pipiens</name>
    <name type="common">Northern house mosquito</name>
    <dbReference type="NCBI Taxonomy" id="38569"/>
    <lineage>
        <taxon>Eukaryota</taxon>
        <taxon>Metazoa</taxon>
        <taxon>Ecdysozoa</taxon>
        <taxon>Arthropoda</taxon>
        <taxon>Hexapoda</taxon>
        <taxon>Insecta</taxon>
        <taxon>Pterygota</taxon>
        <taxon>Neoptera</taxon>
        <taxon>Endopterygota</taxon>
        <taxon>Diptera</taxon>
        <taxon>Nematocera</taxon>
        <taxon>Culicoidea</taxon>
        <taxon>Culicidae</taxon>
        <taxon>Culicinae</taxon>
        <taxon>Culicini</taxon>
        <taxon>Culex</taxon>
        <taxon>Culex</taxon>
    </lineage>
</organism>